<comment type="similarity">
    <text evidence="1 3">Belongs to the glycosyl hydrolase 3 family.</text>
</comment>
<dbReference type="InterPro" id="IPR017853">
    <property type="entry name" value="GH"/>
</dbReference>
<dbReference type="EMBL" id="SAXX01000012">
    <property type="protein sequence ID" value="TXJ33431.1"/>
    <property type="molecule type" value="Genomic_DNA"/>
</dbReference>
<organism evidence="5 6">
    <name type="scientific">Brachyspira aalborgi</name>
    <dbReference type="NCBI Taxonomy" id="29522"/>
    <lineage>
        <taxon>Bacteria</taxon>
        <taxon>Pseudomonadati</taxon>
        <taxon>Spirochaetota</taxon>
        <taxon>Spirochaetia</taxon>
        <taxon>Brachyspirales</taxon>
        <taxon>Brachyspiraceae</taxon>
        <taxon>Brachyspira</taxon>
    </lineage>
</organism>
<evidence type="ECO:0000259" key="4">
    <source>
        <dbReference type="SMART" id="SM01217"/>
    </source>
</evidence>
<feature type="domain" description="Fibronectin type III-like" evidence="4">
    <location>
        <begin position="689"/>
        <end position="758"/>
    </location>
</feature>
<dbReference type="SMART" id="SM01217">
    <property type="entry name" value="Fn3_like"/>
    <property type="match status" value="1"/>
</dbReference>
<evidence type="ECO:0000256" key="1">
    <source>
        <dbReference type="ARBA" id="ARBA00005336"/>
    </source>
</evidence>
<dbReference type="InterPro" id="IPR019800">
    <property type="entry name" value="Glyco_hydro_3_AS"/>
</dbReference>
<keyword evidence="3" id="KW-0326">Glycosidase</keyword>
<gene>
    <name evidence="5" type="ORF">EPJ69_04690</name>
</gene>
<dbReference type="PANTHER" id="PTHR30620">
    <property type="entry name" value="PERIPLASMIC BETA-GLUCOSIDASE-RELATED"/>
    <property type="match status" value="1"/>
</dbReference>
<dbReference type="Gene3D" id="3.20.20.300">
    <property type="entry name" value="Glycoside hydrolase, family 3, N-terminal domain"/>
    <property type="match status" value="1"/>
</dbReference>
<proteinExistence type="inferred from homology"/>
<dbReference type="PANTHER" id="PTHR30620:SF123">
    <property type="entry name" value="BETA-XYLOSIDASE"/>
    <property type="match status" value="1"/>
</dbReference>
<name>A0A5C8E951_9SPIR</name>
<dbReference type="PRINTS" id="PR00133">
    <property type="entry name" value="GLHYDRLASE3"/>
</dbReference>
<dbReference type="Gene3D" id="3.40.50.1700">
    <property type="entry name" value="Glycoside hydrolase family 3 C-terminal domain"/>
    <property type="match status" value="1"/>
</dbReference>
<evidence type="ECO:0000313" key="5">
    <source>
        <dbReference type="EMBL" id="TXJ33431.1"/>
    </source>
</evidence>
<dbReference type="FunFam" id="2.60.40.10:FF:000495">
    <property type="entry name" value="Periplasmic beta-glucosidase"/>
    <property type="match status" value="1"/>
</dbReference>
<protein>
    <submittedName>
        <fullName evidence="5">Beta-glucosidase</fullName>
    </submittedName>
</protein>
<dbReference type="Gene3D" id="2.60.40.10">
    <property type="entry name" value="Immunoglobulins"/>
    <property type="match status" value="1"/>
</dbReference>
<dbReference type="InterPro" id="IPR002772">
    <property type="entry name" value="Glyco_hydro_3_C"/>
</dbReference>
<dbReference type="Pfam" id="PF00933">
    <property type="entry name" value="Glyco_hydro_3"/>
    <property type="match status" value="1"/>
</dbReference>
<dbReference type="InterPro" id="IPR026891">
    <property type="entry name" value="Fn3-like"/>
</dbReference>
<dbReference type="Pfam" id="PF01915">
    <property type="entry name" value="Glyco_hydro_3_C"/>
    <property type="match status" value="1"/>
</dbReference>
<comment type="caution">
    <text evidence="5">The sequence shown here is derived from an EMBL/GenBank/DDBJ whole genome shotgun (WGS) entry which is preliminary data.</text>
</comment>
<dbReference type="InterPro" id="IPR051915">
    <property type="entry name" value="Cellulose_Degrad_GH3"/>
</dbReference>
<evidence type="ECO:0000256" key="3">
    <source>
        <dbReference type="RuleBase" id="RU361161"/>
    </source>
</evidence>
<dbReference type="RefSeq" id="WP_147736393.1">
    <property type="nucleotide sequence ID" value="NZ_SAXX01000012.1"/>
</dbReference>
<evidence type="ECO:0000256" key="2">
    <source>
        <dbReference type="ARBA" id="ARBA00022801"/>
    </source>
</evidence>
<dbReference type="InterPro" id="IPR001764">
    <property type="entry name" value="Glyco_hydro_3_N"/>
</dbReference>
<dbReference type="SUPFAM" id="SSF52279">
    <property type="entry name" value="Beta-D-glucan exohydrolase, C-terminal domain"/>
    <property type="match status" value="1"/>
</dbReference>
<dbReference type="Pfam" id="PF14310">
    <property type="entry name" value="Fn3-like"/>
    <property type="match status" value="1"/>
</dbReference>
<dbReference type="GO" id="GO:0008422">
    <property type="term" value="F:beta-glucosidase activity"/>
    <property type="evidence" value="ECO:0007669"/>
    <property type="project" value="UniProtKB-ARBA"/>
</dbReference>
<dbReference type="AlphaFoldDB" id="A0A5C8E951"/>
<dbReference type="InterPro" id="IPR036881">
    <property type="entry name" value="Glyco_hydro_3_C_sf"/>
</dbReference>
<accession>A0A5C8E951</accession>
<dbReference type="GO" id="GO:0009251">
    <property type="term" value="P:glucan catabolic process"/>
    <property type="evidence" value="ECO:0007669"/>
    <property type="project" value="TreeGrafter"/>
</dbReference>
<dbReference type="InterPro" id="IPR013783">
    <property type="entry name" value="Ig-like_fold"/>
</dbReference>
<dbReference type="InterPro" id="IPR036962">
    <property type="entry name" value="Glyco_hydro_3_N_sf"/>
</dbReference>
<dbReference type="Proteomes" id="UP000324707">
    <property type="component" value="Unassembled WGS sequence"/>
</dbReference>
<dbReference type="PROSITE" id="PS00775">
    <property type="entry name" value="GLYCOSYL_HYDROL_F3"/>
    <property type="match status" value="1"/>
</dbReference>
<keyword evidence="2 3" id="KW-0378">Hydrolase</keyword>
<reference evidence="5 6" key="1">
    <citation type="journal article" date="1992" name="Lakartidningen">
        <title>[Penicillin V and not amoxicillin is the first choice preparation in acute otitis].</title>
        <authorList>
            <person name="Kamme C."/>
            <person name="Lundgren K."/>
            <person name="Prellner K."/>
        </authorList>
    </citation>
    <scope>NUCLEOTIDE SEQUENCE [LARGE SCALE GENOMIC DNA]</scope>
    <source>
        <strain evidence="5 6">PC5538III-lc</strain>
    </source>
</reference>
<evidence type="ECO:0000313" key="6">
    <source>
        <dbReference type="Proteomes" id="UP000324707"/>
    </source>
</evidence>
<sequence>MLYKDKNKDIKDRVKNLLEQMTIEEKAYQLTSIWSYEITKRDFTFDVEKLKNKFPHGLGQITRVGGGTPTKVKDIPKFRNAIQEYFINNTRLGIPVMFHEESCSGAMFDGTTNFPQAIGVAATFNENICEEMADIIGKELNAIGCNQTLAPLLDVTREPRWGRLEETFGEDVYLVSQMGMAYIRGIQKNNVYSTGKHFVAYGAAEKGFNWAPGQVPERTMREVYLTPFEAAIKEAKLKSIMPAYQENDGEPCHSSKNLLKRILRDEWKFDGLVVTDYSGLTLLESFHKLFPNYNAIAKRAIECEIDIELPTQAVYGKILAEEVNKGNILEKDLDKIVSRILTKKFELGLFDNPYIPETLSFAMRSEDSLNKSLEVARQSIVLLENKDNILPLKTGTKIAVIGPNGNSVRNQLGDYAFKAHVENLVISLRDMAENKDNNNATGFTMQEKVELNADILDNFIQKIEGYSIYDGICSKVGKDNVFLALGSNIFETTDELIKEATDISKKADVIIAALGDKSGLEEGTSTGESRDRSTLTLLPGQLKLLKELKKLGKPIILVLITGRPVTMSWEKENMNAILCAWLPGEMGGQAIADVIFGDYNPGGKLPVTFPHNIGQLPIYYSHKPSGGAERMWGGYVDGQHEAIYNFGYGLSYTQFEIYDFNIDKKEISPKDIINISCKIKNIGKYSGSEVIQLYFRNNALGVTRPVKELKGFKRVFLNPNQISNIVFEVPIHILAFYNEDMKFVMQKTSVDIFIGTSSDNILYKETVSINKEKEITEKVFSSKVYIL</sequence>
<dbReference type="SUPFAM" id="SSF51445">
    <property type="entry name" value="(Trans)glycosidases"/>
    <property type="match status" value="1"/>
</dbReference>